<comment type="caution">
    <text evidence="4">The sequence shown here is derived from an EMBL/GenBank/DDBJ whole genome shotgun (WGS) entry which is preliminary data.</text>
</comment>
<dbReference type="Pfam" id="PF00550">
    <property type="entry name" value="PP-binding"/>
    <property type="match status" value="1"/>
</dbReference>
<reference evidence="4 5" key="1">
    <citation type="submission" date="2016-10" db="EMBL/GenBank/DDBJ databases">
        <title>Genome sequence of the ascomycete fungus Penicillium subrubescens.</title>
        <authorList>
            <person name="De Vries R.P."/>
            <person name="Peng M."/>
            <person name="Dilokpimol A."/>
            <person name="Hilden K."/>
            <person name="Makela M.R."/>
            <person name="Grigoriev I."/>
            <person name="Riley R."/>
            <person name="Granchi Z."/>
        </authorList>
    </citation>
    <scope>NUCLEOTIDE SEQUENCE [LARGE SCALE GENOMIC DNA]</scope>
    <source>
        <strain evidence="4 5">CBS 132785</strain>
    </source>
</reference>
<dbReference type="Gene3D" id="1.10.1200.10">
    <property type="entry name" value="ACP-like"/>
    <property type="match status" value="1"/>
</dbReference>
<dbReference type="PROSITE" id="PS50075">
    <property type="entry name" value="CARRIER"/>
    <property type="match status" value="1"/>
</dbReference>
<dbReference type="PROSITE" id="PS00455">
    <property type="entry name" value="AMP_BINDING"/>
    <property type="match status" value="1"/>
</dbReference>
<keyword evidence="5" id="KW-1185">Reference proteome</keyword>
<dbReference type="Gene3D" id="3.40.50.12780">
    <property type="entry name" value="N-terminal domain of ligase-like"/>
    <property type="match status" value="1"/>
</dbReference>
<dbReference type="SUPFAM" id="SSF51735">
    <property type="entry name" value="NAD(P)-binding Rossmann-fold domains"/>
    <property type="match status" value="1"/>
</dbReference>
<dbReference type="InterPro" id="IPR020845">
    <property type="entry name" value="AMP-binding_CS"/>
</dbReference>
<dbReference type="PANTHER" id="PTHR43439">
    <property type="entry name" value="PHENYLACETATE-COENZYME A LIGASE"/>
    <property type="match status" value="1"/>
</dbReference>
<dbReference type="PANTHER" id="PTHR43439:SF2">
    <property type="entry name" value="ENZYME, PUTATIVE (JCVI)-RELATED"/>
    <property type="match status" value="1"/>
</dbReference>
<keyword evidence="2" id="KW-0597">Phosphoprotein</keyword>
<name>A0A1Q5UR69_9EURO</name>
<dbReference type="GO" id="GO:0031177">
    <property type="term" value="F:phosphopantetheine binding"/>
    <property type="evidence" value="ECO:0007669"/>
    <property type="project" value="InterPro"/>
</dbReference>
<dbReference type="InterPro" id="IPR051414">
    <property type="entry name" value="Adenylate-forming_Reductase"/>
</dbReference>
<dbReference type="STRING" id="1316194.A0A1Q5UR69"/>
<dbReference type="InterPro" id="IPR036291">
    <property type="entry name" value="NAD(P)-bd_dom_sf"/>
</dbReference>
<dbReference type="InterPro" id="IPR042099">
    <property type="entry name" value="ANL_N_sf"/>
</dbReference>
<dbReference type="InterPro" id="IPR013120">
    <property type="entry name" value="FAR_NAD-bd"/>
</dbReference>
<organism evidence="4 5">
    <name type="scientific">Penicillium subrubescens</name>
    <dbReference type="NCBI Taxonomy" id="1316194"/>
    <lineage>
        <taxon>Eukaryota</taxon>
        <taxon>Fungi</taxon>
        <taxon>Dikarya</taxon>
        <taxon>Ascomycota</taxon>
        <taxon>Pezizomycotina</taxon>
        <taxon>Eurotiomycetes</taxon>
        <taxon>Eurotiomycetidae</taxon>
        <taxon>Eurotiales</taxon>
        <taxon>Aspergillaceae</taxon>
        <taxon>Penicillium</taxon>
    </lineage>
</organism>
<dbReference type="InterPro" id="IPR036736">
    <property type="entry name" value="ACP-like_sf"/>
</dbReference>
<dbReference type="GO" id="GO:0044550">
    <property type="term" value="P:secondary metabolite biosynthetic process"/>
    <property type="evidence" value="ECO:0007669"/>
    <property type="project" value="UniProtKB-ARBA"/>
</dbReference>
<feature type="domain" description="Carrier" evidence="3">
    <location>
        <begin position="592"/>
        <end position="667"/>
    </location>
</feature>
<dbReference type="InterPro" id="IPR020806">
    <property type="entry name" value="PKS_PP-bd"/>
</dbReference>
<protein>
    <submittedName>
        <fullName evidence="4">Linear gramicidin synthase subunit D</fullName>
    </submittedName>
</protein>
<dbReference type="Pfam" id="PF00501">
    <property type="entry name" value="AMP-binding"/>
    <property type="match status" value="1"/>
</dbReference>
<dbReference type="SMART" id="SM00823">
    <property type="entry name" value="PKS_PP"/>
    <property type="match status" value="1"/>
</dbReference>
<dbReference type="SUPFAM" id="SSF56801">
    <property type="entry name" value="Acetyl-CoA synthetase-like"/>
    <property type="match status" value="1"/>
</dbReference>
<evidence type="ECO:0000313" key="4">
    <source>
        <dbReference type="EMBL" id="OKP14961.1"/>
    </source>
</evidence>
<sequence length="1084" mass="118601">MGELVDRSRDASQTMIKNNVNVFGTITDSENEPLLGGECGKRLMPHVIDATAIAAPDVDCLFVPRTPGYPRDGWKPVSWAEVANAVNYVAHMLIEQAGTPTPGTFPTISYIGLEDPRYVVLIMGAIKAGYKALFISPRNSVEAQVNLFNKTDCNLLYYDQSLASMVKPWVAGRSGMKSVAIPPWDEWVNTTVAPFPYTKTFEEAEWDPFVVLHTSGSTGLPKPVVIPQGSFALNDLHRYVPDYKGNMPWLSTWGKFDNPRYLCTCPLFHTAGIAPTVLSGFYYNTPVIFRDPLVPFTGDNVIEWLQNSGATYTVLPPAILEQMSRSQVALDELSRLQVVAFGGGPIAPAAAASLLKNKVKLVNAIGATEYIYMPYYTQPDSSLWEWFIVPTELLGIEWRPFGEDTFEQVFIRQKKGHPGVQGCFYVFPELDEYSTSDLYRPHPTLPDHWTYVGRADDIIVFSTGEKLNPTTIEGAVIGHPGVLGAQVVGAGQFHAALIIEPAQHPPNEQEKQKFLDDVWPVIEKVNEQTVAHGRILRDYVFLSDPERPFPRAGKGTVQRAVATKLYADDIRRIFESSSDTNGSVAAVELDFSSETAFAEGIRDLVQQTLKLPALGVDDDFFTVGVDSLQVLQLARVLSASVKQSIEGRSIYSHPSIAKLSSFINSLARSSSNGTAVTSTEADTLALCSALVEKYTQNLPSPTTDKPLPAATNQTIIITGTTGALGCYLLDLALANKDISKIICFNRTSDARERQIAASSSRGLSTDFSPSRVEFLTVDLSTSSTFNLPEETATRLAATVDRIIHNAWPVDFNQSIASFEPHLRGVRHLIDFAATATKRIPITFVSSVSTVEQWPEPTLIPEQSLSDFTHASQMGYGQSKLAASLILDAAATTSSVPRNIVRVGQVAGPRAEQGQWNPREWLPTLIRSSVFLGLLPSQLGVLGSLGWAPVEDIAGVVLEVTTGQDGNGGYFHAVNPNLPVWEDVIVPAVTEFYGSRIERVVSLQEWVEALEKTAVGEVDLEKNPGVKLLDTYRLAAIASKGAGGEATAVSGGFATVRTEEASETMRRMEPVTAELMKRWCKQWQF</sequence>
<evidence type="ECO:0000259" key="3">
    <source>
        <dbReference type="PROSITE" id="PS50075"/>
    </source>
</evidence>
<dbReference type="Proteomes" id="UP000186955">
    <property type="component" value="Unassembled WGS sequence"/>
</dbReference>
<accession>A0A1Q5UR69</accession>
<dbReference type="EMBL" id="MNBE01000037">
    <property type="protein sequence ID" value="OKP14961.1"/>
    <property type="molecule type" value="Genomic_DNA"/>
</dbReference>
<dbReference type="OrthoDB" id="429813at2759"/>
<gene>
    <name evidence="4" type="ORF">PENSUB_4306</name>
</gene>
<keyword evidence="1" id="KW-0596">Phosphopantetheine</keyword>
<proteinExistence type="predicted"/>
<dbReference type="Gene3D" id="3.40.50.720">
    <property type="entry name" value="NAD(P)-binding Rossmann-like Domain"/>
    <property type="match status" value="1"/>
</dbReference>
<dbReference type="AlphaFoldDB" id="A0A1Q5UR69"/>
<dbReference type="InterPro" id="IPR000873">
    <property type="entry name" value="AMP-dep_synth/lig_dom"/>
</dbReference>
<evidence type="ECO:0000256" key="1">
    <source>
        <dbReference type="ARBA" id="ARBA00022450"/>
    </source>
</evidence>
<evidence type="ECO:0000313" key="5">
    <source>
        <dbReference type="Proteomes" id="UP000186955"/>
    </source>
</evidence>
<dbReference type="Pfam" id="PF23562">
    <property type="entry name" value="AMP-binding_C_3"/>
    <property type="match status" value="1"/>
</dbReference>
<dbReference type="SUPFAM" id="SSF47336">
    <property type="entry name" value="ACP-like"/>
    <property type="match status" value="1"/>
</dbReference>
<evidence type="ECO:0000256" key="2">
    <source>
        <dbReference type="ARBA" id="ARBA00022553"/>
    </source>
</evidence>
<dbReference type="Pfam" id="PF07993">
    <property type="entry name" value="NAD_binding_4"/>
    <property type="match status" value="1"/>
</dbReference>
<dbReference type="InterPro" id="IPR009081">
    <property type="entry name" value="PP-bd_ACP"/>
</dbReference>